<proteinExistence type="predicted"/>
<dbReference type="EMBL" id="JMQA01000016">
    <property type="protein sequence ID" value="KFN10966.1"/>
    <property type="molecule type" value="Genomic_DNA"/>
</dbReference>
<evidence type="ECO:0000313" key="2">
    <source>
        <dbReference type="EMBL" id="MUG26744.1"/>
    </source>
</evidence>
<organism evidence="1 3">
    <name type="scientific">Paenibacillus macerans</name>
    <name type="common">Bacillus macerans</name>
    <dbReference type="NCBI Taxonomy" id="44252"/>
    <lineage>
        <taxon>Bacteria</taxon>
        <taxon>Bacillati</taxon>
        <taxon>Bacillota</taxon>
        <taxon>Bacilli</taxon>
        <taxon>Bacillales</taxon>
        <taxon>Paenibacillaceae</taxon>
        <taxon>Paenibacillus</taxon>
    </lineage>
</organism>
<comment type="caution">
    <text evidence="1">The sequence shown here is derived from an EMBL/GenBank/DDBJ whole genome shotgun (WGS) entry which is preliminary data.</text>
</comment>
<dbReference type="HOGENOM" id="CLU_077081_0_0_9"/>
<gene>
    <name evidence="1" type="ORF">DJ90_6576</name>
    <name evidence="2" type="ORF">GNQ08_31010</name>
</gene>
<dbReference type="PATRIC" id="fig|44252.3.peg.1036"/>
<protein>
    <submittedName>
        <fullName evidence="2">DUF1177 family protein</fullName>
    </submittedName>
</protein>
<name>A0A091A3U7_PAEMA</name>
<accession>A0A091A3U7</accession>
<keyword evidence="3" id="KW-1185">Reference proteome</keyword>
<dbReference type="RefSeq" id="WP_036622216.1">
    <property type="nucleotide sequence ID" value="NZ_BOSD01000001.1"/>
</dbReference>
<dbReference type="Pfam" id="PF06675">
    <property type="entry name" value="DUF1177"/>
    <property type="match status" value="1"/>
</dbReference>
<sequence>MALKQTLTVIDALDSAHVNGEAVKRLFASFPGVSVTVQTVTGEKGSTDFIKVMIPGANGKSSGGSAPTLGIVGRLGGIGARPSRIGIVSDADGAVAAIASALKLADMQLKGDTLPGDVIVTTHICPDAPTLPHEPVDFMDSPIDILTMNRHEIVPEMDAILSIDTTKGNRVINHKGIAISPTVKEGYILRISEDLLRIMEMTTGQLPVTFPVTMQDITPYGNDLYHINSILQPAVATDAPVVGVAITAQSAVPGCGTGASHEVDIAQAVRFAVETAKEVGGGTCRFYSAEEFAHITKLYGSMKVLQTMGKETAVRQ</sequence>
<dbReference type="OrthoDB" id="9782903at2"/>
<reference evidence="2 4" key="2">
    <citation type="submission" date="2019-11" db="EMBL/GenBank/DDBJ databases">
        <title>Draft genome sequences of five Paenibacillus species of dairy origin.</title>
        <authorList>
            <person name="Olajide A.M."/>
            <person name="Chen S."/>
            <person name="Lapointe G."/>
        </authorList>
    </citation>
    <scope>NUCLEOTIDE SEQUENCE [LARGE SCALE GENOMIC DNA]</scope>
    <source>
        <strain evidence="2 4">3CT49</strain>
    </source>
</reference>
<dbReference type="Proteomes" id="UP000442469">
    <property type="component" value="Unassembled WGS sequence"/>
</dbReference>
<dbReference type="GeneID" id="77006701"/>
<evidence type="ECO:0000313" key="4">
    <source>
        <dbReference type="Proteomes" id="UP000442469"/>
    </source>
</evidence>
<dbReference type="Proteomes" id="UP000029278">
    <property type="component" value="Unassembled WGS sequence"/>
</dbReference>
<dbReference type="EMBL" id="WNZZ01000057">
    <property type="protein sequence ID" value="MUG26744.1"/>
    <property type="molecule type" value="Genomic_DNA"/>
</dbReference>
<evidence type="ECO:0000313" key="1">
    <source>
        <dbReference type="EMBL" id="KFN10966.1"/>
    </source>
</evidence>
<reference evidence="1 3" key="1">
    <citation type="submission" date="2014-04" db="EMBL/GenBank/DDBJ databases">
        <authorList>
            <person name="Bishop-Lilly K.A."/>
            <person name="Broomall S.M."/>
            <person name="Chain P.S."/>
            <person name="Chertkov O."/>
            <person name="Coyne S.R."/>
            <person name="Daligault H.E."/>
            <person name="Davenport K.W."/>
            <person name="Erkkila T."/>
            <person name="Frey K.G."/>
            <person name="Gibbons H.S."/>
            <person name="Gu W."/>
            <person name="Jaissle J."/>
            <person name="Johnson S.L."/>
            <person name="Koroleva G.I."/>
            <person name="Ladner J.T."/>
            <person name="Lo C.-C."/>
            <person name="Minogue T.D."/>
            <person name="Munk C."/>
            <person name="Palacios G.F."/>
            <person name="Redden C.L."/>
            <person name="Rosenzweig C.N."/>
            <person name="Scholz M.B."/>
            <person name="Teshima H."/>
            <person name="Xu Y."/>
        </authorList>
    </citation>
    <scope>NUCLEOTIDE SEQUENCE [LARGE SCALE GENOMIC DNA]</scope>
    <source>
        <strain evidence="1 3">8244</strain>
    </source>
</reference>
<dbReference type="AlphaFoldDB" id="A0A091A3U7"/>
<dbReference type="InterPro" id="IPR009561">
    <property type="entry name" value="DUF1177"/>
</dbReference>
<dbReference type="STRING" id="44252.DJ90_6576"/>
<evidence type="ECO:0000313" key="3">
    <source>
        <dbReference type="Proteomes" id="UP000029278"/>
    </source>
</evidence>